<keyword evidence="2" id="KW-1133">Transmembrane helix</keyword>
<dbReference type="EMBL" id="CP159989">
    <property type="protein sequence ID" value="XCP82609.1"/>
    <property type="molecule type" value="Genomic_DNA"/>
</dbReference>
<name>A0AAU8N497_9ACTO</name>
<evidence type="ECO:0000256" key="1">
    <source>
        <dbReference type="SAM" id="MobiDB-lite"/>
    </source>
</evidence>
<feature type="transmembrane region" description="Helical" evidence="2">
    <location>
        <begin position="96"/>
        <end position="117"/>
    </location>
</feature>
<feature type="domain" description="Phosphatidic acid phosphatase type 2/haloperoxidase" evidence="3">
    <location>
        <begin position="96"/>
        <end position="203"/>
    </location>
</feature>
<evidence type="ECO:0000259" key="3">
    <source>
        <dbReference type="SMART" id="SM00014"/>
    </source>
</evidence>
<dbReference type="AlphaFoldDB" id="A0AAU8N497"/>
<protein>
    <submittedName>
        <fullName evidence="4">Phosphatase PAP2 family protein</fullName>
    </submittedName>
</protein>
<evidence type="ECO:0000256" key="2">
    <source>
        <dbReference type="SAM" id="Phobius"/>
    </source>
</evidence>
<feature type="region of interest" description="Disordered" evidence="1">
    <location>
        <begin position="209"/>
        <end position="251"/>
    </location>
</feature>
<feature type="transmembrane region" description="Helical" evidence="2">
    <location>
        <begin position="188"/>
        <end position="208"/>
    </location>
</feature>
<feature type="transmembrane region" description="Helical" evidence="2">
    <location>
        <begin position="67"/>
        <end position="89"/>
    </location>
</feature>
<dbReference type="SUPFAM" id="SSF48317">
    <property type="entry name" value="Acid phosphatase/Vanadium-dependent haloperoxidase"/>
    <property type="match status" value="1"/>
</dbReference>
<accession>A0AAU8N497</accession>
<dbReference type="SMART" id="SM00014">
    <property type="entry name" value="acidPPc"/>
    <property type="match status" value="1"/>
</dbReference>
<dbReference type="InterPro" id="IPR036938">
    <property type="entry name" value="PAP2/HPO_sf"/>
</dbReference>
<dbReference type="Gene3D" id="1.20.144.10">
    <property type="entry name" value="Phosphatidic acid phosphatase type 2/haloperoxidase"/>
    <property type="match status" value="1"/>
</dbReference>
<evidence type="ECO:0000313" key="4">
    <source>
        <dbReference type="EMBL" id="XCP82609.1"/>
    </source>
</evidence>
<organism evidence="4">
    <name type="scientific">Actinomyces timonensis</name>
    <dbReference type="NCBI Taxonomy" id="1288391"/>
    <lineage>
        <taxon>Bacteria</taxon>
        <taxon>Bacillati</taxon>
        <taxon>Actinomycetota</taxon>
        <taxon>Actinomycetes</taxon>
        <taxon>Actinomycetales</taxon>
        <taxon>Actinomycetaceae</taxon>
        <taxon>Actinomyces</taxon>
    </lineage>
</organism>
<reference evidence="4" key="1">
    <citation type="submission" date="2024-05" db="EMBL/GenBank/DDBJ databases">
        <title>Draft genome assemblies of 36 bacteria isolated from hibernating arctic ground squirrels.</title>
        <authorList>
            <person name="McKee H."/>
            <person name="Mullen L."/>
            <person name="Drown D.M."/>
            <person name="Duddleston K.N."/>
        </authorList>
    </citation>
    <scope>NUCLEOTIDE SEQUENCE</scope>
    <source>
        <strain evidence="4">AR004</strain>
    </source>
</reference>
<proteinExistence type="predicted"/>
<keyword evidence="2" id="KW-0812">Transmembrane</keyword>
<feature type="transmembrane region" description="Helical" evidence="2">
    <location>
        <begin position="262"/>
        <end position="285"/>
    </location>
</feature>
<dbReference type="RefSeq" id="WP_366180847.1">
    <property type="nucleotide sequence ID" value="NZ_CP159989.1"/>
</dbReference>
<keyword evidence="2" id="KW-0472">Membrane</keyword>
<gene>
    <name evidence="4" type="ORF">ABXS69_01445</name>
</gene>
<dbReference type="Pfam" id="PF01569">
    <property type="entry name" value="PAP2"/>
    <property type="match status" value="1"/>
</dbReference>
<sequence length="331" mass="34122">MRSPRPAQGALAHPRARGLALAVACFAGLLALWWAFVGTVPGQFLEAAALAGSEIGSHRVDGHARMVLSTISMPAAVLLVVIILLVGLLRRSHRRAIWAVIAVIGASASAQVLKHWILLRPDHGITARWDNANTLPSGHTAMAASAAVALILLASARWRVPAAWLGAAMTVAMGYSTLVCQWHRPADVVAAVLLAVGWGSLAVAGGAWSDEGPSSHAPPDDGADPTGPGLTPGAADEGRGDGGLRRSACRGPFDRGSGPAPVLAALWIVGVLSAGIALALGLWVLTRMGSPLGRGEYFASYATGSAALVGAEPCPWRGSWRSRPTTMPGLR</sequence>
<feature type="compositionally biased region" description="Low complexity" evidence="1">
    <location>
        <begin position="224"/>
        <end position="235"/>
    </location>
</feature>
<dbReference type="InterPro" id="IPR000326">
    <property type="entry name" value="PAP2/HPO"/>
</dbReference>